<evidence type="ECO:0000259" key="6">
    <source>
        <dbReference type="SMART" id="SM00226"/>
    </source>
</evidence>
<keyword evidence="4" id="KW-0904">Protein phosphatase</keyword>
<evidence type="ECO:0000256" key="1">
    <source>
        <dbReference type="ARBA" id="ARBA00011063"/>
    </source>
</evidence>
<evidence type="ECO:0000256" key="3">
    <source>
        <dbReference type="ARBA" id="ARBA00022801"/>
    </source>
</evidence>
<dbReference type="PANTHER" id="PTHR11717:SF7">
    <property type="entry name" value="LOW MOLECULAR WEIGHT PHOSPHOTYROSINE PROTEIN PHOSPHATASE"/>
    <property type="match status" value="1"/>
</dbReference>
<evidence type="ECO:0000313" key="7">
    <source>
        <dbReference type="EMBL" id="GEC98690.1"/>
    </source>
</evidence>
<dbReference type="InterPro" id="IPR050438">
    <property type="entry name" value="LMW_PTPase"/>
</dbReference>
<reference evidence="7 8" key="1">
    <citation type="submission" date="2019-06" db="EMBL/GenBank/DDBJ databases">
        <title>Whole genome shotgun sequence of Kocuria varians NBRC 15358.</title>
        <authorList>
            <person name="Hosoyama A."/>
            <person name="Uohara A."/>
            <person name="Ohji S."/>
            <person name="Ichikawa N."/>
        </authorList>
    </citation>
    <scope>NUCLEOTIDE SEQUENCE [LARGE SCALE GENOMIC DNA]</scope>
    <source>
        <strain evidence="7 8">NBRC 15358</strain>
    </source>
</reference>
<dbReference type="PRINTS" id="PR00719">
    <property type="entry name" value="LMWPTPASE"/>
</dbReference>
<evidence type="ECO:0000256" key="4">
    <source>
        <dbReference type="ARBA" id="ARBA00022912"/>
    </source>
</evidence>
<dbReference type="CDD" id="cd16343">
    <property type="entry name" value="LMWPTP"/>
    <property type="match status" value="1"/>
</dbReference>
<comment type="caution">
    <text evidence="7">The sequence shown here is derived from an EMBL/GenBank/DDBJ whole genome shotgun (WGS) entry which is preliminary data.</text>
</comment>
<dbReference type="RefSeq" id="WP_068466975.1">
    <property type="nucleotide sequence ID" value="NZ_BJNW01000005.1"/>
</dbReference>
<evidence type="ECO:0000256" key="2">
    <source>
        <dbReference type="ARBA" id="ARBA00013064"/>
    </source>
</evidence>
<dbReference type="Gene3D" id="3.40.50.2300">
    <property type="match status" value="1"/>
</dbReference>
<dbReference type="PANTHER" id="PTHR11717">
    <property type="entry name" value="LOW MOLECULAR WEIGHT PROTEIN TYROSINE PHOSPHATASE"/>
    <property type="match status" value="1"/>
</dbReference>
<evidence type="ECO:0000313" key="8">
    <source>
        <dbReference type="Proteomes" id="UP000315730"/>
    </source>
</evidence>
<keyword evidence="3" id="KW-0378">Hydrolase</keyword>
<organism evidence="7 8">
    <name type="scientific">Kocuria varians</name>
    <name type="common">Micrococcus varians</name>
    <dbReference type="NCBI Taxonomy" id="1272"/>
    <lineage>
        <taxon>Bacteria</taxon>
        <taxon>Bacillati</taxon>
        <taxon>Actinomycetota</taxon>
        <taxon>Actinomycetes</taxon>
        <taxon>Micrococcales</taxon>
        <taxon>Micrococcaceae</taxon>
        <taxon>Kocuria</taxon>
    </lineage>
</organism>
<comment type="similarity">
    <text evidence="1">Belongs to the low molecular weight phosphotyrosine protein phosphatase family.</text>
</comment>
<dbReference type="Proteomes" id="UP000315730">
    <property type="component" value="Unassembled WGS sequence"/>
</dbReference>
<dbReference type="STRING" id="1272.GCA_900014985_00155"/>
<dbReference type="AlphaFoldDB" id="A0A4Y4D7F3"/>
<proteinExistence type="inferred from homology"/>
<feature type="active site" description="Proton donor" evidence="5">
    <location>
        <position position="126"/>
    </location>
</feature>
<dbReference type="OrthoDB" id="9784339at2"/>
<feature type="active site" evidence="5">
    <location>
        <position position="18"/>
    </location>
</feature>
<dbReference type="EMBL" id="BJNW01000005">
    <property type="protein sequence ID" value="GEC98690.1"/>
    <property type="molecule type" value="Genomic_DNA"/>
</dbReference>
<evidence type="ECO:0000256" key="5">
    <source>
        <dbReference type="PIRSR" id="PIRSR617867-1"/>
    </source>
</evidence>
<feature type="active site" description="Nucleophile" evidence="5">
    <location>
        <position position="12"/>
    </location>
</feature>
<dbReference type="SMART" id="SM00226">
    <property type="entry name" value="LMWPc"/>
    <property type="match status" value="1"/>
</dbReference>
<sequence>MTVAGLWVVFVCTGNTCRSPMAARVLTDRLTAGIRENIVVSSRGTDPVEVGAGMDARARRALTGRGLDSGEHRVCRLQTEDIAATDLFVALSREHVARLISLGADDSQIILLGMFDPEQPGVDVPDPFESDQAAYEAVLTQIERCMPGLLIELTARAQTP</sequence>
<gene>
    <name evidence="7" type="primary">ptpA_1</name>
    <name evidence="7" type="ORF">KVA01_08450</name>
</gene>
<protein>
    <recommendedName>
        <fullName evidence="2">protein-tyrosine-phosphatase</fullName>
        <ecNumber evidence="2">3.1.3.48</ecNumber>
    </recommendedName>
</protein>
<accession>A0A4Y4D7F3</accession>
<dbReference type="InterPro" id="IPR017867">
    <property type="entry name" value="Tyr_phospatase_low_mol_wt"/>
</dbReference>
<name>A0A4Y4D7F3_KOCVA</name>
<dbReference type="Pfam" id="PF01451">
    <property type="entry name" value="LMWPc"/>
    <property type="match status" value="1"/>
</dbReference>
<dbReference type="InterPro" id="IPR023485">
    <property type="entry name" value="Ptyr_pPase"/>
</dbReference>
<dbReference type="SUPFAM" id="SSF52788">
    <property type="entry name" value="Phosphotyrosine protein phosphatases I"/>
    <property type="match status" value="1"/>
</dbReference>
<dbReference type="GO" id="GO:0004725">
    <property type="term" value="F:protein tyrosine phosphatase activity"/>
    <property type="evidence" value="ECO:0007669"/>
    <property type="project" value="UniProtKB-EC"/>
</dbReference>
<dbReference type="EC" id="3.1.3.48" evidence="2"/>
<dbReference type="InterPro" id="IPR036196">
    <property type="entry name" value="Ptyr_pPase_sf"/>
</dbReference>
<keyword evidence="8" id="KW-1185">Reference proteome</keyword>
<feature type="domain" description="Phosphotyrosine protein phosphatase I" evidence="6">
    <location>
        <begin position="6"/>
        <end position="152"/>
    </location>
</feature>